<protein>
    <submittedName>
        <fullName evidence="1">DUF3006 family protein</fullName>
    </submittedName>
</protein>
<accession>A0AB39HTN0</accession>
<sequence length="86" mass="9865">MKGFIDRFIGNEKAVILIEELGKEIHLPLSSLPNGCGIGSWVTLAKQNGIYEITEIDHKMTIIQKEKVDHLTKKLEMKKKKSKFRK</sequence>
<dbReference type="RefSeq" id="WP_368654391.1">
    <property type="nucleotide sequence ID" value="NZ_CP162599.1"/>
</dbReference>
<dbReference type="AlphaFoldDB" id="A0AB39HTN0"/>
<organism evidence="1">
    <name type="scientific">Ornithinibacillus sp. 4-3</name>
    <dbReference type="NCBI Taxonomy" id="3231488"/>
    <lineage>
        <taxon>Bacteria</taxon>
        <taxon>Bacillati</taxon>
        <taxon>Bacillota</taxon>
        <taxon>Bacilli</taxon>
        <taxon>Bacillales</taxon>
        <taxon>Bacillaceae</taxon>
        <taxon>Ornithinibacillus</taxon>
    </lineage>
</organism>
<gene>
    <name evidence="1" type="ORF">AB4Y30_05000</name>
</gene>
<evidence type="ECO:0000313" key="1">
    <source>
        <dbReference type="EMBL" id="XDK33713.1"/>
    </source>
</evidence>
<reference evidence="1" key="1">
    <citation type="submission" date="2024-07" db="EMBL/GenBank/DDBJ databases">
        <title>Halotolerant mesophilic bacterium Ornithinibacillus sp. 4-3, sp. nov., isolated from soil.</title>
        <authorList>
            <person name="Sidarenka A.V."/>
            <person name="Guliayeva D.E."/>
            <person name="Leanovich S.I."/>
            <person name="Hileuskaya K.S."/>
            <person name="Akhremchuk A.E."/>
            <person name="Sikolenko M.A."/>
            <person name="Valentovich L.N."/>
        </authorList>
    </citation>
    <scope>NUCLEOTIDE SEQUENCE</scope>
    <source>
        <strain evidence="1">4-3</strain>
    </source>
</reference>
<dbReference type="InterPro" id="IPR021377">
    <property type="entry name" value="DUF3006"/>
</dbReference>
<proteinExistence type="predicted"/>
<name>A0AB39HTN0_9BACI</name>
<dbReference type="EMBL" id="CP162599">
    <property type="protein sequence ID" value="XDK33713.1"/>
    <property type="molecule type" value="Genomic_DNA"/>
</dbReference>
<dbReference type="Pfam" id="PF11213">
    <property type="entry name" value="DUF3006"/>
    <property type="match status" value="1"/>
</dbReference>